<gene>
    <name evidence="2" type="ORF">E1163_17275</name>
</gene>
<evidence type="ECO:0000313" key="2">
    <source>
        <dbReference type="EMBL" id="MTI26709.1"/>
    </source>
</evidence>
<keyword evidence="3" id="KW-1185">Reference proteome</keyword>
<feature type="transmembrane region" description="Helical" evidence="1">
    <location>
        <begin position="12"/>
        <end position="30"/>
    </location>
</feature>
<feature type="transmembrane region" description="Helical" evidence="1">
    <location>
        <begin position="102"/>
        <end position="125"/>
    </location>
</feature>
<dbReference type="RefSeq" id="WP_155173719.1">
    <property type="nucleotide sequence ID" value="NZ_BAAAFL010000015.1"/>
</dbReference>
<keyword evidence="1" id="KW-1133">Transmembrane helix</keyword>
<feature type="transmembrane region" description="Helical" evidence="1">
    <location>
        <begin position="36"/>
        <end position="57"/>
    </location>
</feature>
<feature type="transmembrane region" description="Helical" evidence="1">
    <location>
        <begin position="69"/>
        <end position="90"/>
    </location>
</feature>
<dbReference type="Proteomes" id="UP000798808">
    <property type="component" value="Unassembled WGS sequence"/>
</dbReference>
<dbReference type="EMBL" id="SMLW01000595">
    <property type="protein sequence ID" value="MTI26709.1"/>
    <property type="molecule type" value="Genomic_DNA"/>
</dbReference>
<keyword evidence="1" id="KW-0812">Transmembrane</keyword>
<sequence>MSANSKQVFDKLKTHRLYSLILTLTLIFFLHKGVMYALLGSFVPLLFVLVVSVMFIYKLNKSPKAFSRAIMVWSVILILWAGVRLLLSVVNQFVKPIPEGHVHAQLGLSGSLLSVVFLGFGIFLWRNRGRVFS</sequence>
<proteinExistence type="predicted"/>
<reference evidence="2 3" key="1">
    <citation type="submission" date="2019-02" db="EMBL/GenBank/DDBJ databases">
        <authorList>
            <person name="Goldberg S.R."/>
            <person name="Haltli B.A."/>
            <person name="Correa H."/>
            <person name="Russell K.G."/>
        </authorList>
    </citation>
    <scope>NUCLEOTIDE SEQUENCE [LARGE SCALE GENOMIC DNA]</scope>
    <source>
        <strain evidence="2 3">JCM 16186</strain>
    </source>
</reference>
<organism evidence="2 3">
    <name type="scientific">Fulvivirga kasyanovii</name>
    <dbReference type="NCBI Taxonomy" id="396812"/>
    <lineage>
        <taxon>Bacteria</taxon>
        <taxon>Pseudomonadati</taxon>
        <taxon>Bacteroidota</taxon>
        <taxon>Cytophagia</taxon>
        <taxon>Cytophagales</taxon>
        <taxon>Fulvivirgaceae</taxon>
        <taxon>Fulvivirga</taxon>
    </lineage>
</organism>
<comment type="caution">
    <text evidence="2">The sequence shown here is derived from an EMBL/GenBank/DDBJ whole genome shotgun (WGS) entry which is preliminary data.</text>
</comment>
<evidence type="ECO:0000313" key="3">
    <source>
        <dbReference type="Proteomes" id="UP000798808"/>
    </source>
</evidence>
<accession>A0ABW9RR91</accession>
<keyword evidence="1" id="KW-0472">Membrane</keyword>
<protein>
    <submittedName>
        <fullName evidence="2">Uncharacterized protein</fullName>
    </submittedName>
</protein>
<evidence type="ECO:0000256" key="1">
    <source>
        <dbReference type="SAM" id="Phobius"/>
    </source>
</evidence>
<name>A0ABW9RR91_9BACT</name>